<evidence type="ECO:0000313" key="2">
    <source>
        <dbReference type="EMBL" id="GJD99559.1"/>
    </source>
</evidence>
<keyword evidence="1" id="KW-0732">Signal</keyword>
<name>A0ABQ4SAQ8_9HYPH</name>
<proteinExistence type="predicted"/>
<reference evidence="2" key="2">
    <citation type="submission" date="2021-08" db="EMBL/GenBank/DDBJ databases">
        <authorList>
            <person name="Tani A."/>
            <person name="Ola A."/>
            <person name="Ogura Y."/>
            <person name="Katsura K."/>
            <person name="Hayashi T."/>
        </authorList>
    </citation>
    <scope>NUCLEOTIDE SEQUENCE</scope>
    <source>
        <strain evidence="2">DSM 17168</strain>
    </source>
</reference>
<evidence type="ECO:0000313" key="3">
    <source>
        <dbReference type="Proteomes" id="UP001055153"/>
    </source>
</evidence>
<accession>A0ABQ4SAQ8</accession>
<evidence type="ECO:0000256" key="1">
    <source>
        <dbReference type="SAM" id="SignalP"/>
    </source>
</evidence>
<keyword evidence="3" id="KW-1185">Reference proteome</keyword>
<gene>
    <name evidence="2" type="ORF">GMJLKIPL_1477</name>
</gene>
<dbReference type="Proteomes" id="UP001055153">
    <property type="component" value="Unassembled WGS sequence"/>
</dbReference>
<sequence>MGPARAMLMGAMLAAAAVAAVAADGRLAPASAPSVQAPSPADPCTRAAWPYRPQVCAAGLERRPVRVIGAAPLRTTAHLAER</sequence>
<comment type="caution">
    <text evidence="2">The sequence shown here is derived from an EMBL/GenBank/DDBJ whole genome shotgun (WGS) entry which is preliminary data.</text>
</comment>
<dbReference type="EMBL" id="BPQQ01000016">
    <property type="protein sequence ID" value="GJD99559.1"/>
    <property type="molecule type" value="Genomic_DNA"/>
</dbReference>
<protein>
    <submittedName>
        <fullName evidence="2">Uncharacterized protein</fullName>
    </submittedName>
</protein>
<reference evidence="2" key="1">
    <citation type="journal article" date="2021" name="Front. Microbiol.">
        <title>Comprehensive Comparative Genomics and Phenotyping of Methylobacterium Species.</title>
        <authorList>
            <person name="Alessa O."/>
            <person name="Ogura Y."/>
            <person name="Fujitani Y."/>
            <person name="Takami H."/>
            <person name="Hayashi T."/>
            <person name="Sahin N."/>
            <person name="Tani A."/>
        </authorList>
    </citation>
    <scope>NUCLEOTIDE SEQUENCE</scope>
    <source>
        <strain evidence="2">DSM 17168</strain>
    </source>
</reference>
<dbReference type="RefSeq" id="WP_238234439.1">
    <property type="nucleotide sequence ID" value="NZ_BPQQ01000016.1"/>
</dbReference>
<feature type="signal peptide" evidence="1">
    <location>
        <begin position="1"/>
        <end position="22"/>
    </location>
</feature>
<feature type="chain" id="PRO_5045512823" evidence="1">
    <location>
        <begin position="23"/>
        <end position="82"/>
    </location>
</feature>
<organism evidence="2 3">
    <name type="scientific">Methylobacterium isbiliense</name>
    <dbReference type="NCBI Taxonomy" id="315478"/>
    <lineage>
        <taxon>Bacteria</taxon>
        <taxon>Pseudomonadati</taxon>
        <taxon>Pseudomonadota</taxon>
        <taxon>Alphaproteobacteria</taxon>
        <taxon>Hyphomicrobiales</taxon>
        <taxon>Methylobacteriaceae</taxon>
        <taxon>Methylobacterium</taxon>
    </lineage>
</organism>